<evidence type="ECO:0000313" key="1">
    <source>
        <dbReference type="EMBL" id="MBB6002710.1"/>
    </source>
</evidence>
<organism evidence="1 2">
    <name type="scientific">Arcicella rosea</name>
    <dbReference type="NCBI Taxonomy" id="502909"/>
    <lineage>
        <taxon>Bacteria</taxon>
        <taxon>Pseudomonadati</taxon>
        <taxon>Bacteroidota</taxon>
        <taxon>Cytophagia</taxon>
        <taxon>Cytophagales</taxon>
        <taxon>Flectobacillaceae</taxon>
        <taxon>Arcicella</taxon>
    </lineage>
</organism>
<dbReference type="InterPro" id="IPR009050">
    <property type="entry name" value="Globin-like_sf"/>
</dbReference>
<dbReference type="CDD" id="cd08916">
    <property type="entry name" value="TrHb3_P"/>
    <property type="match status" value="1"/>
</dbReference>
<dbReference type="Proteomes" id="UP000524404">
    <property type="component" value="Unassembled WGS sequence"/>
</dbReference>
<keyword evidence="2" id="KW-1185">Reference proteome</keyword>
<dbReference type="Gene3D" id="1.10.490.10">
    <property type="entry name" value="Globins"/>
    <property type="match status" value="1"/>
</dbReference>
<comment type="caution">
    <text evidence="1">The sequence shown here is derived from an EMBL/GenBank/DDBJ whole genome shotgun (WGS) entry which is preliminary data.</text>
</comment>
<dbReference type="RefSeq" id="WP_184132252.1">
    <property type="nucleotide sequence ID" value="NZ_JACHKT010000007.1"/>
</dbReference>
<proteinExistence type="predicted"/>
<dbReference type="AlphaFoldDB" id="A0A841ER20"/>
<dbReference type="GO" id="GO:0019825">
    <property type="term" value="F:oxygen binding"/>
    <property type="evidence" value="ECO:0007669"/>
    <property type="project" value="InterPro"/>
</dbReference>
<dbReference type="EMBL" id="JACHKT010000007">
    <property type="protein sequence ID" value="MBB6002710.1"/>
    <property type="molecule type" value="Genomic_DNA"/>
</dbReference>
<name>A0A841ER20_9BACT</name>
<dbReference type="GO" id="GO:0020037">
    <property type="term" value="F:heme binding"/>
    <property type="evidence" value="ECO:0007669"/>
    <property type="project" value="InterPro"/>
</dbReference>
<gene>
    <name evidence="1" type="ORF">HNP25_001362</name>
</gene>
<reference evidence="1 2" key="1">
    <citation type="submission" date="2020-08" db="EMBL/GenBank/DDBJ databases">
        <title>Functional genomics of gut bacteria from endangered species of beetles.</title>
        <authorList>
            <person name="Carlos-Shanley C."/>
        </authorList>
    </citation>
    <scope>NUCLEOTIDE SEQUENCE [LARGE SCALE GENOMIC DNA]</scope>
    <source>
        <strain evidence="1 2">S00070</strain>
    </source>
</reference>
<protein>
    <submittedName>
        <fullName evidence="1">Hemoglobin</fullName>
    </submittedName>
</protein>
<accession>A0A841ER20</accession>
<evidence type="ECO:0000313" key="2">
    <source>
        <dbReference type="Proteomes" id="UP000524404"/>
    </source>
</evidence>
<dbReference type="InterPro" id="IPR012292">
    <property type="entry name" value="Globin/Proto"/>
</dbReference>
<sequence length="134" mass="15608">METIKDRNDITILVNAFYSKIRKDALLGPIFNGHISEEKWAEHLIKLADFWETNLFGIAKFKGNPTQKHINVDKNLDYGIEQIHFGQWLHLWFETIDEQYEGEIAEKAKNAARKMSTGQYVAIWNGRPKNKTES</sequence>
<dbReference type="SUPFAM" id="SSF46458">
    <property type="entry name" value="Globin-like"/>
    <property type="match status" value="1"/>
</dbReference>